<dbReference type="AlphaFoldDB" id="A0A1Z5HRS8"/>
<dbReference type="SMART" id="SM00267">
    <property type="entry name" value="GGDEF"/>
    <property type="match status" value="1"/>
</dbReference>
<organism evidence="2 3">
    <name type="scientific">Calderihabitans maritimus</name>
    <dbReference type="NCBI Taxonomy" id="1246530"/>
    <lineage>
        <taxon>Bacteria</taxon>
        <taxon>Bacillati</taxon>
        <taxon>Bacillota</taxon>
        <taxon>Clostridia</taxon>
        <taxon>Neomoorellales</taxon>
        <taxon>Calderihabitantaceae</taxon>
        <taxon>Calderihabitans</taxon>
    </lineage>
</organism>
<evidence type="ECO:0000259" key="1">
    <source>
        <dbReference type="PROSITE" id="PS50887"/>
    </source>
</evidence>
<evidence type="ECO:0000313" key="2">
    <source>
        <dbReference type="EMBL" id="GAW92229.1"/>
    </source>
</evidence>
<dbReference type="InterPro" id="IPR003018">
    <property type="entry name" value="GAF"/>
</dbReference>
<dbReference type="PROSITE" id="PS50887">
    <property type="entry name" value="GGDEF"/>
    <property type="match status" value="1"/>
</dbReference>
<keyword evidence="3" id="KW-1185">Reference proteome</keyword>
<feature type="domain" description="GGDEF" evidence="1">
    <location>
        <begin position="528"/>
        <end position="657"/>
    </location>
</feature>
<dbReference type="Pfam" id="PF00990">
    <property type="entry name" value="GGDEF"/>
    <property type="match status" value="1"/>
</dbReference>
<dbReference type="GO" id="GO:0005886">
    <property type="term" value="C:plasma membrane"/>
    <property type="evidence" value="ECO:0007669"/>
    <property type="project" value="TreeGrafter"/>
</dbReference>
<dbReference type="Proteomes" id="UP000197032">
    <property type="component" value="Unassembled WGS sequence"/>
</dbReference>
<dbReference type="InterPro" id="IPR000160">
    <property type="entry name" value="GGDEF_dom"/>
</dbReference>
<gene>
    <name evidence="2" type="ORF">KKC1_13870</name>
</gene>
<dbReference type="SUPFAM" id="SSF55073">
    <property type="entry name" value="Nucleotide cyclase"/>
    <property type="match status" value="1"/>
</dbReference>
<dbReference type="InterPro" id="IPR029016">
    <property type="entry name" value="GAF-like_dom_sf"/>
</dbReference>
<accession>A0A1Z5HRS8</accession>
<dbReference type="NCBIfam" id="TIGR00254">
    <property type="entry name" value="GGDEF"/>
    <property type="match status" value="1"/>
</dbReference>
<dbReference type="GO" id="GO:0043709">
    <property type="term" value="P:cell adhesion involved in single-species biofilm formation"/>
    <property type="evidence" value="ECO:0007669"/>
    <property type="project" value="TreeGrafter"/>
</dbReference>
<sequence>MRTEFMKELCSKLLLCLHGSDVAVTLFGLIKQLTKAEQVSCFKFMEKGKVLRCLQGSDESCREDLGLESAHLASEVARSRKTLQIDDTHLWRKKGYAIPPQWKNYLGIPLLIGDRLYGVLEIVNFSERRELDYYKSMLEEISEILAAALRNTIIYEDITVKAATLAVINKISNVINSSLNLQDVYSTFAQELKRLIAFDRVSLALLDETGEQFYVYALEPAQDTKLGPNVKLPRRGSAPGWVYEHKKPIVVGDLRAEKRFVEDEILLEEGYRSALRFPLMVKGKCIGSINLNSRRLNAFGPEAVSALEQIVGHVAIAVTNARLFEDVQAKSKLLEERNRRLMALNSISALLNQTLDLSRELSKVLQKVMEVTEREAGCIYQFKNDRELYRAAYYGNIPEDWLGKKKFYRVEEFPVGEAVRSEKILTIYGEQVEELAQFKSVGVVPLRTKNKIIGVMVIAGKGNRQFNQEELEFLEAIGNQIGVAMENAELYKELKRRAEYDDLTGLLNRRQFFYLLEREINRVQRYGGDLSLIMLDVDKFKQFNDTYGHLAGDRVLQKVASCIKNTIRQTDIAARYGGEEFAVIVIEANQEEAVNIAERIRRTVEALNQEERFVTVSLGVIGYKVDRDDLESLIQGADKALYQAKALGRNRVVAFSD</sequence>
<proteinExistence type="predicted"/>
<dbReference type="InterPro" id="IPR043128">
    <property type="entry name" value="Rev_trsase/Diguanyl_cyclase"/>
</dbReference>
<dbReference type="Gene3D" id="3.30.450.40">
    <property type="match status" value="3"/>
</dbReference>
<protein>
    <submittedName>
        <fullName evidence="2">PAS/PAC sensor-containing diguanylate cyclase</fullName>
    </submittedName>
</protein>
<dbReference type="CDD" id="cd01949">
    <property type="entry name" value="GGDEF"/>
    <property type="match status" value="1"/>
</dbReference>
<dbReference type="Gene3D" id="3.30.70.270">
    <property type="match status" value="1"/>
</dbReference>
<dbReference type="Pfam" id="PF13185">
    <property type="entry name" value="GAF_2"/>
    <property type="match status" value="2"/>
</dbReference>
<dbReference type="EMBL" id="BDGJ01000063">
    <property type="protein sequence ID" value="GAW92229.1"/>
    <property type="molecule type" value="Genomic_DNA"/>
</dbReference>
<reference evidence="3" key="1">
    <citation type="journal article" date="2017" name="Appl. Environ. Microbiol.">
        <title>Genomic analysis of Calderihabitans maritimus KKC1, a thermophilic hydrogenogenic carboxydotrophic bacterium isolated from marine sediment.</title>
        <authorList>
            <person name="Omae K."/>
            <person name="Yoneda Y."/>
            <person name="Fukuyama Y."/>
            <person name="Yoshida T."/>
            <person name="Sako Y."/>
        </authorList>
    </citation>
    <scope>NUCLEOTIDE SEQUENCE [LARGE SCALE GENOMIC DNA]</scope>
    <source>
        <strain evidence="3">KKC1</strain>
    </source>
</reference>
<dbReference type="PANTHER" id="PTHR45138">
    <property type="entry name" value="REGULATORY COMPONENTS OF SENSORY TRANSDUCTION SYSTEM"/>
    <property type="match status" value="1"/>
</dbReference>
<dbReference type="SMART" id="SM00065">
    <property type="entry name" value="GAF"/>
    <property type="match status" value="3"/>
</dbReference>
<dbReference type="InterPro" id="IPR050469">
    <property type="entry name" value="Diguanylate_Cyclase"/>
</dbReference>
<dbReference type="FunFam" id="3.30.70.270:FF:000001">
    <property type="entry name" value="Diguanylate cyclase domain protein"/>
    <property type="match status" value="1"/>
</dbReference>
<dbReference type="GO" id="GO:1902201">
    <property type="term" value="P:negative regulation of bacterial-type flagellum-dependent cell motility"/>
    <property type="evidence" value="ECO:0007669"/>
    <property type="project" value="TreeGrafter"/>
</dbReference>
<dbReference type="RefSeq" id="WP_088553630.1">
    <property type="nucleotide sequence ID" value="NZ_BDGJ01000063.1"/>
</dbReference>
<dbReference type="GO" id="GO:0052621">
    <property type="term" value="F:diguanylate cyclase activity"/>
    <property type="evidence" value="ECO:0007669"/>
    <property type="project" value="TreeGrafter"/>
</dbReference>
<dbReference type="SUPFAM" id="SSF55781">
    <property type="entry name" value="GAF domain-like"/>
    <property type="match status" value="3"/>
</dbReference>
<name>A0A1Z5HRS8_9FIRM</name>
<evidence type="ECO:0000313" key="3">
    <source>
        <dbReference type="Proteomes" id="UP000197032"/>
    </source>
</evidence>
<dbReference type="PANTHER" id="PTHR45138:SF9">
    <property type="entry name" value="DIGUANYLATE CYCLASE DGCM-RELATED"/>
    <property type="match status" value="1"/>
</dbReference>
<dbReference type="Pfam" id="PF01590">
    <property type="entry name" value="GAF"/>
    <property type="match status" value="1"/>
</dbReference>
<dbReference type="InterPro" id="IPR029787">
    <property type="entry name" value="Nucleotide_cyclase"/>
</dbReference>
<comment type="caution">
    <text evidence="2">The sequence shown here is derived from an EMBL/GenBank/DDBJ whole genome shotgun (WGS) entry which is preliminary data.</text>
</comment>
<dbReference type="OrthoDB" id="9783388at2"/>